<dbReference type="Gene3D" id="3.40.190.10">
    <property type="entry name" value="Periplasmic binding protein-like II"/>
    <property type="match status" value="2"/>
</dbReference>
<dbReference type="GO" id="GO:0006865">
    <property type="term" value="P:amino acid transport"/>
    <property type="evidence" value="ECO:0007669"/>
    <property type="project" value="TreeGrafter"/>
</dbReference>
<feature type="domain" description="Solute-binding protein family 3/N-terminal" evidence="7">
    <location>
        <begin position="112"/>
        <end position="351"/>
    </location>
</feature>
<dbReference type="PROSITE" id="PS51257">
    <property type="entry name" value="PROKAR_LIPOPROTEIN"/>
    <property type="match status" value="1"/>
</dbReference>
<dbReference type="SMART" id="SM00062">
    <property type="entry name" value="PBPb"/>
    <property type="match status" value="1"/>
</dbReference>
<dbReference type="Proteomes" id="UP000199013">
    <property type="component" value="Unassembled WGS sequence"/>
</dbReference>
<dbReference type="GO" id="GO:0005576">
    <property type="term" value="C:extracellular region"/>
    <property type="evidence" value="ECO:0007669"/>
    <property type="project" value="TreeGrafter"/>
</dbReference>
<dbReference type="EMBL" id="FLUV01001879">
    <property type="protein sequence ID" value="SBW25263.1"/>
    <property type="molecule type" value="Genomic_DNA"/>
</dbReference>
<dbReference type="PANTHER" id="PTHR30085:SF6">
    <property type="entry name" value="ABC TRANSPORTER GLUTAMINE-BINDING PROTEIN GLNH"/>
    <property type="match status" value="1"/>
</dbReference>
<protein>
    <submittedName>
        <fullName evidence="8">Periplasmic component of amino acid ABC-type transporter/signal transduction system</fullName>
    </submittedName>
</protein>
<feature type="region of interest" description="Disordered" evidence="5">
    <location>
        <begin position="35"/>
        <end position="84"/>
    </location>
</feature>
<dbReference type="Pfam" id="PF00497">
    <property type="entry name" value="SBP_bac_3"/>
    <property type="match status" value="1"/>
</dbReference>
<accession>A0A1C3P633</accession>
<evidence type="ECO:0000256" key="2">
    <source>
        <dbReference type="ARBA" id="ARBA00022448"/>
    </source>
</evidence>
<dbReference type="InterPro" id="IPR001638">
    <property type="entry name" value="Solute-binding_3/MltF_N"/>
</dbReference>
<feature type="signal peptide" evidence="6">
    <location>
        <begin position="1"/>
        <end position="31"/>
    </location>
</feature>
<sequence>MNARIRRRRGAACRWVTAILLGITVAVTGCATTDSPLPPEAKPLSNSTSQPSAIPGAMTAPSPSGTAAPTAAPDTCADGRPVRASVDPANPMPVPGQMPPGSAMAAIVDRGYLRVGISTDVPPFGSMNWQKLELEGFDVDIAKEIAKALFGTADGRVRFQAVTIDDRINVISRGDVDIVVAIMTITCERKQKLRFSGVYYESGLRLLVRRNAGFTRIEDLAGFHVCSTTGSTSLAKLKNLPQPAPALVAMERTANCLVAFQTGQVDAIATDDVILAGMASQDPYTEVLPAAFDHALGNELRTLEEPYGVAMRMTGNTVSDDQFVAFVNGVLRNVMQGGRWKQIYDRWLGAELGSTDSPLAKNANWPH</sequence>
<dbReference type="SUPFAM" id="SSF53850">
    <property type="entry name" value="Periplasmic binding protein-like II"/>
    <property type="match status" value="1"/>
</dbReference>
<feature type="compositionally biased region" description="Low complexity" evidence="5">
    <location>
        <begin position="59"/>
        <end position="79"/>
    </location>
</feature>
<keyword evidence="2" id="KW-0813">Transport</keyword>
<keyword evidence="9" id="KW-1185">Reference proteome</keyword>
<dbReference type="CDD" id="cd13690">
    <property type="entry name" value="PBP2_GluB"/>
    <property type="match status" value="1"/>
</dbReference>
<evidence type="ECO:0000256" key="6">
    <source>
        <dbReference type="SAM" id="SignalP"/>
    </source>
</evidence>
<evidence type="ECO:0000256" key="3">
    <source>
        <dbReference type="ARBA" id="ARBA00022729"/>
    </source>
</evidence>
<evidence type="ECO:0000313" key="9">
    <source>
        <dbReference type="Proteomes" id="UP000199013"/>
    </source>
</evidence>
<evidence type="ECO:0000256" key="1">
    <source>
        <dbReference type="ARBA" id="ARBA00010333"/>
    </source>
</evidence>
<name>A0A1C3P633_9ACTN</name>
<evidence type="ECO:0000313" key="8">
    <source>
        <dbReference type="EMBL" id="SBW25263.1"/>
    </source>
</evidence>
<dbReference type="GO" id="GO:0030288">
    <property type="term" value="C:outer membrane-bounded periplasmic space"/>
    <property type="evidence" value="ECO:0007669"/>
    <property type="project" value="TreeGrafter"/>
</dbReference>
<proteinExistence type="inferred from homology"/>
<gene>
    <name evidence="8" type="ORF">FDG2_4472</name>
</gene>
<dbReference type="PROSITE" id="PS01039">
    <property type="entry name" value="SBP_BACTERIAL_3"/>
    <property type="match status" value="1"/>
</dbReference>
<reference evidence="9" key="1">
    <citation type="submission" date="2016-02" db="EMBL/GenBank/DDBJ databases">
        <authorList>
            <person name="Wibberg D."/>
        </authorList>
    </citation>
    <scope>NUCLEOTIDE SEQUENCE [LARGE SCALE GENOMIC DNA]</scope>
</reference>
<dbReference type="PANTHER" id="PTHR30085">
    <property type="entry name" value="AMINO ACID ABC TRANSPORTER PERMEASE"/>
    <property type="match status" value="1"/>
</dbReference>
<dbReference type="InterPro" id="IPR018313">
    <property type="entry name" value="SBP_3_CS"/>
</dbReference>
<comment type="similarity">
    <text evidence="1 4">Belongs to the bacterial solute-binding protein 3 family.</text>
</comment>
<evidence type="ECO:0000259" key="7">
    <source>
        <dbReference type="SMART" id="SM00062"/>
    </source>
</evidence>
<keyword evidence="3 6" id="KW-0732">Signal</keyword>
<evidence type="ECO:0000256" key="5">
    <source>
        <dbReference type="SAM" id="MobiDB-lite"/>
    </source>
</evidence>
<feature type="chain" id="PRO_5008679658" evidence="6">
    <location>
        <begin position="32"/>
        <end position="367"/>
    </location>
</feature>
<dbReference type="AlphaFoldDB" id="A0A1C3P633"/>
<organism evidence="8 9">
    <name type="scientific">Candidatus Protofrankia californiensis</name>
    <dbReference type="NCBI Taxonomy" id="1839754"/>
    <lineage>
        <taxon>Bacteria</taxon>
        <taxon>Bacillati</taxon>
        <taxon>Actinomycetota</taxon>
        <taxon>Actinomycetes</taxon>
        <taxon>Frankiales</taxon>
        <taxon>Frankiaceae</taxon>
        <taxon>Protofrankia</taxon>
    </lineage>
</organism>
<dbReference type="InterPro" id="IPR051455">
    <property type="entry name" value="Bact_solute-bind_prot3"/>
</dbReference>
<evidence type="ECO:0000256" key="4">
    <source>
        <dbReference type="RuleBase" id="RU003744"/>
    </source>
</evidence>